<dbReference type="EMBL" id="CP008889">
    <property type="protein sequence ID" value="AIF41325.1"/>
    <property type="molecule type" value="Genomic_DNA"/>
</dbReference>
<protein>
    <recommendedName>
        <fullName evidence="1">Glycosyltransferase 2-like domain-containing protein</fullName>
    </recommendedName>
</protein>
<proteinExistence type="predicted"/>
<dbReference type="Pfam" id="PF00535">
    <property type="entry name" value="Glycos_transf_2"/>
    <property type="match status" value="1"/>
</dbReference>
<dbReference type="SUPFAM" id="SSF53448">
    <property type="entry name" value="Nucleotide-diphospho-sugar transferases"/>
    <property type="match status" value="1"/>
</dbReference>
<dbReference type="Gene3D" id="3.90.550.10">
    <property type="entry name" value="Spore Coat Polysaccharide Biosynthesis Protein SpsA, Chain A"/>
    <property type="match status" value="1"/>
</dbReference>
<evidence type="ECO:0000259" key="1">
    <source>
        <dbReference type="Pfam" id="PF00535"/>
    </source>
</evidence>
<keyword evidence="3" id="KW-1185">Reference proteome</keyword>
<dbReference type="PANTHER" id="PTHR43685">
    <property type="entry name" value="GLYCOSYLTRANSFERASE"/>
    <property type="match status" value="1"/>
</dbReference>
<dbReference type="RefSeq" id="WP_051806053.1">
    <property type="nucleotide sequence ID" value="NZ_CP008889.1"/>
</dbReference>
<dbReference type="HOGENOM" id="CLU_025996_19_6_11"/>
<dbReference type="eggNOG" id="COG1216">
    <property type="taxonomic scope" value="Bacteria"/>
</dbReference>
<dbReference type="GeneID" id="41842301"/>
<dbReference type="KEGG" id="dni:HX89_10665"/>
<name>A0A075JHL9_9MICO</name>
<evidence type="ECO:0000313" key="2">
    <source>
        <dbReference type="EMBL" id="AIF41325.1"/>
    </source>
</evidence>
<evidence type="ECO:0000313" key="3">
    <source>
        <dbReference type="Proteomes" id="UP000027986"/>
    </source>
</evidence>
<organism evidence="2 3">
    <name type="scientific">Dermacoccus nishinomiyaensis</name>
    <dbReference type="NCBI Taxonomy" id="1274"/>
    <lineage>
        <taxon>Bacteria</taxon>
        <taxon>Bacillati</taxon>
        <taxon>Actinomycetota</taxon>
        <taxon>Actinomycetes</taxon>
        <taxon>Micrococcales</taxon>
        <taxon>Dermacoccaceae</taxon>
        <taxon>Dermacoccus</taxon>
    </lineage>
</organism>
<dbReference type="AlphaFoldDB" id="A0A075JHL9"/>
<dbReference type="Proteomes" id="UP000027986">
    <property type="component" value="Chromosome"/>
</dbReference>
<sequence>MTAQVSVVIACYDANDTLGLQLEALAHQEGAPAFEVLVVDNNSPEAPDAVVNGWSDVLDIRVVRASEHQGVAYARNVGVSRSAADRIIFCDADDCAGPRFVQAAASALEAAPFVTGGVHTVNGRSFISGRPAVWKELSRLSATPGPRDVVRDAYPVFMGGASAVERAAFMEVGGFDQGYVPGAEDNDLGLRVLAQGFTLLRVPDMTLAERPRANATGAFRRSFDGGRMHMRLCAGHDLWSVSPHLHDPEWWRDLLRLPGALVTTAIRDRSASGRRGLASRAGLRLGQFVGFVEYRIVGRPVGQDRGLGLSDAPTSQ</sequence>
<dbReference type="PANTHER" id="PTHR43685:SF2">
    <property type="entry name" value="GLYCOSYLTRANSFERASE 2-LIKE DOMAIN-CONTAINING PROTEIN"/>
    <property type="match status" value="1"/>
</dbReference>
<accession>A0A075JHL9</accession>
<dbReference type="InterPro" id="IPR001173">
    <property type="entry name" value="Glyco_trans_2-like"/>
</dbReference>
<dbReference type="CDD" id="cd00761">
    <property type="entry name" value="Glyco_tranf_GTA_type"/>
    <property type="match status" value="1"/>
</dbReference>
<dbReference type="InterPro" id="IPR029044">
    <property type="entry name" value="Nucleotide-diphossugar_trans"/>
</dbReference>
<feature type="domain" description="Glycosyltransferase 2-like" evidence="1">
    <location>
        <begin position="6"/>
        <end position="171"/>
    </location>
</feature>
<dbReference type="OrthoDB" id="5243838at2"/>
<reference evidence="2 3" key="1">
    <citation type="submission" date="2014-07" db="EMBL/GenBank/DDBJ databases">
        <title>Genome Sequencing of Dermacoccus nishinomiyaensis.</title>
        <authorList>
            <person name="Hong K.W."/>
            <person name="Chan K.G."/>
        </authorList>
    </citation>
    <scope>NUCLEOTIDE SEQUENCE [LARGE SCALE GENOMIC DNA]</scope>
    <source>
        <strain evidence="2 3">M25</strain>
    </source>
</reference>
<gene>
    <name evidence="2" type="ORF">HX89_10665</name>
</gene>
<dbReference type="InterPro" id="IPR050834">
    <property type="entry name" value="Glycosyltransf_2"/>
</dbReference>